<name>A0ABT0NCM0_9GAMM</name>
<dbReference type="InterPro" id="IPR058627">
    <property type="entry name" value="MdtA-like_C"/>
</dbReference>
<evidence type="ECO:0000313" key="10">
    <source>
        <dbReference type="Proteomes" id="UP001202831"/>
    </source>
</evidence>
<comment type="caution">
    <text evidence="9">The sequence shown here is derived from an EMBL/GenBank/DDBJ whole genome shotgun (WGS) entry which is preliminary data.</text>
</comment>
<dbReference type="InterPro" id="IPR058624">
    <property type="entry name" value="MdtA-like_HH"/>
</dbReference>
<comment type="subcellular location">
    <subcellularLocation>
        <location evidence="1">Cell envelope</location>
    </subcellularLocation>
</comment>
<dbReference type="Pfam" id="PF25967">
    <property type="entry name" value="RND-MFP_C"/>
    <property type="match status" value="1"/>
</dbReference>
<dbReference type="Gene3D" id="2.40.30.170">
    <property type="match status" value="1"/>
</dbReference>
<keyword evidence="3" id="KW-0813">Transport</keyword>
<dbReference type="SUPFAM" id="SSF111369">
    <property type="entry name" value="HlyD-like secretion proteins"/>
    <property type="match status" value="1"/>
</dbReference>
<dbReference type="Gene3D" id="6.10.140.1990">
    <property type="match status" value="1"/>
</dbReference>
<evidence type="ECO:0000259" key="6">
    <source>
        <dbReference type="Pfam" id="PF25917"/>
    </source>
</evidence>
<feature type="domain" description="CusB-like beta-barrel" evidence="7">
    <location>
        <begin position="204"/>
        <end position="273"/>
    </location>
</feature>
<feature type="domain" description="Multidrug resistance protein MdtA-like C-terminal permuted SH3" evidence="8">
    <location>
        <begin position="280"/>
        <end position="346"/>
    </location>
</feature>
<proteinExistence type="inferred from homology"/>
<dbReference type="Proteomes" id="UP001202831">
    <property type="component" value="Unassembled WGS sequence"/>
</dbReference>
<dbReference type="NCBIfam" id="TIGR01730">
    <property type="entry name" value="RND_mfp"/>
    <property type="match status" value="1"/>
</dbReference>
<dbReference type="EMBL" id="JAKIKT010000012">
    <property type="protein sequence ID" value="MCL2916191.1"/>
    <property type="molecule type" value="Genomic_DNA"/>
</dbReference>
<accession>A0ABT0NCM0</accession>
<feature type="domain" description="Multidrug resistance protein MdtA-like alpha-helical hairpin" evidence="5">
    <location>
        <begin position="105"/>
        <end position="166"/>
    </location>
</feature>
<dbReference type="Pfam" id="PF25917">
    <property type="entry name" value="BSH_RND"/>
    <property type="match status" value="1"/>
</dbReference>
<keyword evidence="4" id="KW-0175">Coiled coil</keyword>
<evidence type="ECO:0000313" key="9">
    <source>
        <dbReference type="EMBL" id="MCL2916191.1"/>
    </source>
</evidence>
<organism evidence="9 10">
    <name type="scientific">Shewanella corallii</name>
    <dbReference type="NCBI Taxonomy" id="560080"/>
    <lineage>
        <taxon>Bacteria</taxon>
        <taxon>Pseudomonadati</taxon>
        <taxon>Pseudomonadota</taxon>
        <taxon>Gammaproteobacteria</taxon>
        <taxon>Alteromonadales</taxon>
        <taxon>Shewanellaceae</taxon>
        <taxon>Shewanella</taxon>
    </lineage>
</organism>
<reference evidence="9 10" key="1">
    <citation type="submission" date="2022-01" db="EMBL/GenBank/DDBJ databases">
        <title>Whole genome-based taxonomy of the Shewanellaceae.</title>
        <authorList>
            <person name="Martin-Rodriguez A.J."/>
        </authorList>
    </citation>
    <scope>NUCLEOTIDE SEQUENCE [LARGE SCALE GENOMIC DNA]</scope>
    <source>
        <strain evidence="9 10">DSM 21332</strain>
    </source>
</reference>
<comment type="similarity">
    <text evidence="2">Belongs to the membrane fusion protein (MFP) (TC 8.A.1) family.</text>
</comment>
<dbReference type="InterPro" id="IPR058625">
    <property type="entry name" value="MdtA-like_BSH"/>
</dbReference>
<dbReference type="RefSeq" id="WP_249250731.1">
    <property type="nucleotide sequence ID" value="NZ_JAKIKT010000012.1"/>
</dbReference>
<feature type="domain" description="Multidrug resistance protein MdtA-like barrel-sandwich hybrid" evidence="6">
    <location>
        <begin position="70"/>
        <end position="189"/>
    </location>
</feature>
<sequence length="372" mass="40988">MKKWFVIMVIIALLAFGTVIGFNWFVQQKTKEAIANMPEAVYPVTAITLQSVNWQPTIDAIGFIEPNQGVTISNEVSGIVTSIDFENGAQVMQGNMLVQLDSEVQKANLKAKQVQLPALKADYERLLRLYKQKSVSQQDLDNAESRYMAMQADISSLEATIDQREIEAPFSGSLGIRSINLGQYLQVGTEIVRLEDTSSMKLRFTIPQTQLSRIAVGQPVHIYVDAYPDEVFEGQIAAIEPAVFYQSGLIQVQARIPNAHGKLRSGMFAKAAIVLPEMTNQLVVPQTAINFALYGNSVYIIEETNKEGKTEKRVKQVNVDVVERNGNNALVTGEIKAGDQVVTSGLVRLSNNSLVKITEDNALKLPASMPTL</sequence>
<dbReference type="Gene3D" id="2.40.50.100">
    <property type="match status" value="1"/>
</dbReference>
<dbReference type="InterPro" id="IPR006143">
    <property type="entry name" value="RND_pump_MFP"/>
</dbReference>
<keyword evidence="10" id="KW-1185">Reference proteome</keyword>
<evidence type="ECO:0000259" key="8">
    <source>
        <dbReference type="Pfam" id="PF25967"/>
    </source>
</evidence>
<evidence type="ECO:0000259" key="7">
    <source>
        <dbReference type="Pfam" id="PF25954"/>
    </source>
</evidence>
<protein>
    <submittedName>
        <fullName evidence="9">Efflux RND transporter periplasmic adaptor subunit</fullName>
    </submittedName>
</protein>
<evidence type="ECO:0000259" key="5">
    <source>
        <dbReference type="Pfam" id="PF25876"/>
    </source>
</evidence>
<evidence type="ECO:0000256" key="1">
    <source>
        <dbReference type="ARBA" id="ARBA00004196"/>
    </source>
</evidence>
<dbReference type="InterPro" id="IPR058792">
    <property type="entry name" value="Beta-barrel_RND_2"/>
</dbReference>
<evidence type="ECO:0000256" key="3">
    <source>
        <dbReference type="ARBA" id="ARBA00022448"/>
    </source>
</evidence>
<dbReference type="PANTHER" id="PTHR30469:SF11">
    <property type="entry name" value="BLL4320 PROTEIN"/>
    <property type="match status" value="1"/>
</dbReference>
<evidence type="ECO:0000256" key="4">
    <source>
        <dbReference type="ARBA" id="ARBA00023054"/>
    </source>
</evidence>
<dbReference type="InterPro" id="IPR030190">
    <property type="entry name" value="MacA_alpha-hairpin_sf"/>
</dbReference>
<dbReference type="PANTHER" id="PTHR30469">
    <property type="entry name" value="MULTIDRUG RESISTANCE PROTEIN MDTA"/>
    <property type="match status" value="1"/>
</dbReference>
<dbReference type="Pfam" id="PF25954">
    <property type="entry name" value="Beta-barrel_RND_2"/>
    <property type="match status" value="1"/>
</dbReference>
<evidence type="ECO:0000256" key="2">
    <source>
        <dbReference type="ARBA" id="ARBA00009477"/>
    </source>
</evidence>
<gene>
    <name evidence="9" type="ORF">L2725_20870</name>
</gene>
<dbReference type="Pfam" id="PF25876">
    <property type="entry name" value="HH_MFP_RND"/>
    <property type="match status" value="1"/>
</dbReference>
<dbReference type="Gene3D" id="2.40.420.20">
    <property type="match status" value="1"/>
</dbReference>